<accession>A0ABW5D965</accession>
<dbReference type="InterPro" id="IPR029046">
    <property type="entry name" value="LolA/LolB/LppX"/>
</dbReference>
<dbReference type="Pfam" id="PF03548">
    <property type="entry name" value="LolA"/>
    <property type="match status" value="1"/>
</dbReference>
<evidence type="ECO:0000256" key="1">
    <source>
        <dbReference type="ARBA" id="ARBA00022729"/>
    </source>
</evidence>
<organism evidence="3 4">
    <name type="scientific">Luteolibacter algae</name>
    <dbReference type="NCBI Taxonomy" id="454151"/>
    <lineage>
        <taxon>Bacteria</taxon>
        <taxon>Pseudomonadati</taxon>
        <taxon>Verrucomicrobiota</taxon>
        <taxon>Verrucomicrobiia</taxon>
        <taxon>Verrucomicrobiales</taxon>
        <taxon>Verrucomicrobiaceae</taxon>
        <taxon>Luteolibacter</taxon>
    </lineage>
</organism>
<keyword evidence="4" id="KW-1185">Reference proteome</keyword>
<feature type="chain" id="PRO_5045143846" evidence="2">
    <location>
        <begin position="21"/>
        <end position="212"/>
    </location>
</feature>
<keyword evidence="1 2" id="KW-0732">Signal</keyword>
<evidence type="ECO:0000313" key="4">
    <source>
        <dbReference type="Proteomes" id="UP001597375"/>
    </source>
</evidence>
<dbReference type="RefSeq" id="WP_386819211.1">
    <property type="nucleotide sequence ID" value="NZ_JBHUIT010000003.1"/>
</dbReference>
<evidence type="ECO:0000256" key="2">
    <source>
        <dbReference type="SAM" id="SignalP"/>
    </source>
</evidence>
<dbReference type="CDD" id="cd16325">
    <property type="entry name" value="LolA"/>
    <property type="match status" value="1"/>
</dbReference>
<dbReference type="EMBL" id="JBHUIT010000003">
    <property type="protein sequence ID" value="MFD2256195.1"/>
    <property type="molecule type" value="Genomic_DNA"/>
</dbReference>
<reference evidence="4" key="1">
    <citation type="journal article" date="2019" name="Int. J. Syst. Evol. Microbiol.">
        <title>The Global Catalogue of Microorganisms (GCM) 10K type strain sequencing project: providing services to taxonomists for standard genome sequencing and annotation.</title>
        <authorList>
            <consortium name="The Broad Institute Genomics Platform"/>
            <consortium name="The Broad Institute Genome Sequencing Center for Infectious Disease"/>
            <person name="Wu L."/>
            <person name="Ma J."/>
        </authorList>
    </citation>
    <scope>NUCLEOTIDE SEQUENCE [LARGE SCALE GENOMIC DNA]</scope>
    <source>
        <strain evidence="4">CGMCC 4.7106</strain>
    </source>
</reference>
<protein>
    <submittedName>
        <fullName evidence="3">Outer membrane lipoprotein carrier protein LolA</fullName>
    </submittedName>
</protein>
<dbReference type="SUPFAM" id="SSF89392">
    <property type="entry name" value="Prokaryotic lipoproteins and lipoprotein localization factors"/>
    <property type="match status" value="1"/>
</dbReference>
<evidence type="ECO:0000313" key="3">
    <source>
        <dbReference type="EMBL" id="MFD2256195.1"/>
    </source>
</evidence>
<sequence length="212" mass="24137">MRFRFLCILSFALGICQAFADELTPLRTALENQAKHKTVSVDLRQTKKIPALTDEIRQQGHLWMIPGKSFRWELGKPLVQSAIYDGSKVFLMDETRKSAVELEPDDRRAKPLLMMLGIGEGASLDRMLENFSVSGTNSVGHHFIVSLSPKGRVKRALESMVMQINTRSAFLERIEWTQKDGTIVITEFFPPVINKPLPKGVFEVKREAYTWE</sequence>
<proteinExistence type="predicted"/>
<comment type="caution">
    <text evidence="3">The sequence shown here is derived from an EMBL/GenBank/DDBJ whole genome shotgun (WGS) entry which is preliminary data.</text>
</comment>
<gene>
    <name evidence="3" type="ORF">ACFSSA_05880</name>
</gene>
<feature type="signal peptide" evidence="2">
    <location>
        <begin position="1"/>
        <end position="20"/>
    </location>
</feature>
<keyword evidence="3" id="KW-0449">Lipoprotein</keyword>
<name>A0ABW5D965_9BACT</name>
<dbReference type="Proteomes" id="UP001597375">
    <property type="component" value="Unassembled WGS sequence"/>
</dbReference>
<dbReference type="InterPro" id="IPR004564">
    <property type="entry name" value="OM_lipoprot_carrier_LolA-like"/>
</dbReference>
<dbReference type="Gene3D" id="2.50.20.10">
    <property type="entry name" value="Lipoprotein localisation LolA/LolB/LppX"/>
    <property type="match status" value="1"/>
</dbReference>